<protein>
    <recommendedName>
        <fullName evidence="6">Phosphatidylglycerol lysyltransferase C-terminal domain-containing protein</fullName>
    </recommendedName>
</protein>
<dbReference type="SUPFAM" id="SSF55729">
    <property type="entry name" value="Acyl-CoA N-acyltransferases (Nat)"/>
    <property type="match status" value="1"/>
</dbReference>
<dbReference type="KEGG" id="cau:Caur_1703"/>
<proteinExistence type="predicted"/>
<dbReference type="Proteomes" id="UP000002008">
    <property type="component" value="Chromosome"/>
</dbReference>
<name>A9WCC9_CHLAA</name>
<evidence type="ECO:0000256" key="1">
    <source>
        <dbReference type="ARBA" id="ARBA00004651"/>
    </source>
</evidence>
<dbReference type="PANTHER" id="PTHR34697">
    <property type="entry name" value="PHOSPHATIDYLGLYCEROL LYSYLTRANSFERASE"/>
    <property type="match status" value="1"/>
</dbReference>
<dbReference type="AlphaFoldDB" id="A9WCC9"/>
<dbReference type="GO" id="GO:0005886">
    <property type="term" value="C:plasma membrane"/>
    <property type="evidence" value="ECO:0007669"/>
    <property type="project" value="UniProtKB-SubCell"/>
</dbReference>
<organism evidence="7 8">
    <name type="scientific">Chloroflexus aurantiacus (strain ATCC 29366 / DSM 635 / J-10-fl)</name>
    <dbReference type="NCBI Taxonomy" id="324602"/>
    <lineage>
        <taxon>Bacteria</taxon>
        <taxon>Bacillati</taxon>
        <taxon>Chloroflexota</taxon>
        <taxon>Chloroflexia</taxon>
        <taxon>Chloroflexales</taxon>
        <taxon>Chloroflexineae</taxon>
        <taxon>Chloroflexaceae</taxon>
        <taxon>Chloroflexus</taxon>
    </lineage>
</organism>
<dbReference type="PATRIC" id="fig|324602.8.peg.1943"/>
<evidence type="ECO:0000313" key="8">
    <source>
        <dbReference type="Proteomes" id="UP000002008"/>
    </source>
</evidence>
<feature type="domain" description="Phosphatidylglycerol lysyltransferase C-terminal" evidence="6">
    <location>
        <begin position="59"/>
        <end position="272"/>
    </location>
</feature>
<dbReference type="HOGENOM" id="CLU_899243_0_0_0"/>
<keyword evidence="5" id="KW-0472">Membrane</keyword>
<dbReference type="EMBL" id="CP000909">
    <property type="protein sequence ID" value="ABY34920.1"/>
    <property type="molecule type" value="Genomic_DNA"/>
</dbReference>
<evidence type="ECO:0000256" key="2">
    <source>
        <dbReference type="ARBA" id="ARBA00022475"/>
    </source>
</evidence>
<comment type="subcellular location">
    <subcellularLocation>
        <location evidence="1">Cell membrane</location>
        <topology evidence="1">Multi-pass membrane protein</topology>
    </subcellularLocation>
</comment>
<evidence type="ECO:0000256" key="3">
    <source>
        <dbReference type="ARBA" id="ARBA00022692"/>
    </source>
</evidence>
<evidence type="ECO:0000313" key="7">
    <source>
        <dbReference type="EMBL" id="ABY34920.1"/>
    </source>
</evidence>
<accession>A9WCC9</accession>
<dbReference type="PANTHER" id="PTHR34697:SF2">
    <property type="entry name" value="PHOSPHATIDYLGLYCEROL LYSYLTRANSFERASE"/>
    <property type="match status" value="1"/>
</dbReference>
<reference evidence="8" key="1">
    <citation type="journal article" date="2011" name="BMC Genomics">
        <title>Complete genome sequence of the filamentous anoxygenic phototrophic bacterium Chloroflexus aurantiacus.</title>
        <authorList>
            <person name="Tang K.H."/>
            <person name="Barry K."/>
            <person name="Chertkov O."/>
            <person name="Dalin E."/>
            <person name="Han C.S."/>
            <person name="Hauser L.J."/>
            <person name="Honchak B.M."/>
            <person name="Karbach L.E."/>
            <person name="Land M.L."/>
            <person name="Lapidus A."/>
            <person name="Larimer F.W."/>
            <person name="Mikhailova N."/>
            <person name="Pitluck S."/>
            <person name="Pierson B.K."/>
            <person name="Blankenship R.E."/>
        </authorList>
    </citation>
    <scope>NUCLEOTIDE SEQUENCE [LARGE SCALE GENOMIC DNA]</scope>
    <source>
        <strain evidence="8">ATCC 29366 / DSM 635 / J-10-fl</strain>
    </source>
</reference>
<keyword evidence="2" id="KW-1003">Cell membrane</keyword>
<dbReference type="InterPro" id="IPR024320">
    <property type="entry name" value="LPG_synthase_C"/>
</dbReference>
<dbReference type="InterPro" id="IPR051211">
    <property type="entry name" value="PG_lysyltransferase"/>
</dbReference>
<keyword evidence="4" id="KW-1133">Transmembrane helix</keyword>
<dbReference type="Pfam" id="PF09924">
    <property type="entry name" value="LPG_synthase_C"/>
    <property type="match status" value="1"/>
</dbReference>
<dbReference type="eggNOG" id="COG2898">
    <property type="taxonomic scope" value="Bacteria"/>
</dbReference>
<evidence type="ECO:0000259" key="6">
    <source>
        <dbReference type="Pfam" id="PF09924"/>
    </source>
</evidence>
<keyword evidence="3" id="KW-0812">Transmembrane</keyword>
<dbReference type="RefSeq" id="WP_012257574.1">
    <property type="nucleotide sequence ID" value="NC_010175.1"/>
</dbReference>
<gene>
    <name evidence="7" type="ordered locus">Caur_1703</name>
</gene>
<sequence length="304" mass="34440">MPLTPTLADELPLSWTRACLPSPRWQAIRLPFSGFTWLAYATLPPDYTLDHLQREYLPGTRLLLRGCSASLAGQLAMADWECIRVGIEGLVDLRGHSLQRRSVRKMVRAASRYGYVVEMPWSPSAVAHLRWLAREARYGQRPQLRYLFRTIFEPETRLFVFVDADGIWQGALLLTQPSATTAVTELMLRRQQAPAGVMEALFATAGQTLQAEGFHFLSLNEVPFHHLDHRLRPLERLVTLVGRQMGAVYDTNGLYHFKAKFAPVWRPVYICAQPRLSLLAFVDLFTVSGCLELAASSLYRQRAA</sequence>
<keyword evidence="8" id="KW-1185">Reference proteome</keyword>
<dbReference type="InParanoid" id="A9WCC9"/>
<dbReference type="InterPro" id="IPR016181">
    <property type="entry name" value="Acyl_CoA_acyltransferase"/>
</dbReference>
<dbReference type="STRING" id="324602.Caur_1703"/>
<evidence type="ECO:0000256" key="4">
    <source>
        <dbReference type="ARBA" id="ARBA00022989"/>
    </source>
</evidence>
<evidence type="ECO:0000256" key="5">
    <source>
        <dbReference type="ARBA" id="ARBA00023136"/>
    </source>
</evidence>
<dbReference type="EnsemblBacteria" id="ABY34920">
    <property type="protein sequence ID" value="ABY34920"/>
    <property type="gene ID" value="Caur_1703"/>
</dbReference>